<evidence type="ECO:0000313" key="1">
    <source>
        <dbReference type="EMBL" id="KAL3533741.1"/>
    </source>
</evidence>
<gene>
    <name evidence="1" type="ORF">ACH5RR_007262</name>
</gene>
<dbReference type="AlphaFoldDB" id="A0ABD3ARF2"/>
<reference evidence="1 2" key="1">
    <citation type="submission" date="2024-11" db="EMBL/GenBank/DDBJ databases">
        <title>A near-complete genome assembly of Cinchona calisaya.</title>
        <authorList>
            <person name="Lian D.C."/>
            <person name="Zhao X.W."/>
            <person name="Wei L."/>
        </authorList>
    </citation>
    <scope>NUCLEOTIDE SEQUENCE [LARGE SCALE GENOMIC DNA]</scope>
    <source>
        <tissue evidence="1">Nenye</tissue>
    </source>
</reference>
<accession>A0ABD3ARF2</accession>
<proteinExistence type="predicted"/>
<dbReference type="EMBL" id="JBJUIK010000003">
    <property type="protein sequence ID" value="KAL3533741.1"/>
    <property type="molecule type" value="Genomic_DNA"/>
</dbReference>
<dbReference type="Proteomes" id="UP001630127">
    <property type="component" value="Unassembled WGS sequence"/>
</dbReference>
<name>A0ABD3ARF2_9GENT</name>
<keyword evidence="2" id="KW-1185">Reference proteome</keyword>
<sequence>MEFFSILKSTHHILGLKKVPRVRSPIQVAPLLERLGFKIVREASASHGFSSSKLESKTSDHPLNYPKMLKLIRNLDQKMVVATVRPSWRMDALIHQIIYLFAHGNFTLRHVLWEANSAADLLARIGSSSDTTQSFSPSRYPKALKGILCLDEGGIPSMRFRNYY</sequence>
<comment type="caution">
    <text evidence="1">The sequence shown here is derived from an EMBL/GenBank/DDBJ whole genome shotgun (WGS) entry which is preliminary data.</text>
</comment>
<protein>
    <submittedName>
        <fullName evidence="1">Uncharacterized protein</fullName>
    </submittedName>
</protein>
<organism evidence="1 2">
    <name type="scientific">Cinchona calisaya</name>
    <dbReference type="NCBI Taxonomy" id="153742"/>
    <lineage>
        <taxon>Eukaryota</taxon>
        <taxon>Viridiplantae</taxon>
        <taxon>Streptophyta</taxon>
        <taxon>Embryophyta</taxon>
        <taxon>Tracheophyta</taxon>
        <taxon>Spermatophyta</taxon>
        <taxon>Magnoliopsida</taxon>
        <taxon>eudicotyledons</taxon>
        <taxon>Gunneridae</taxon>
        <taxon>Pentapetalae</taxon>
        <taxon>asterids</taxon>
        <taxon>lamiids</taxon>
        <taxon>Gentianales</taxon>
        <taxon>Rubiaceae</taxon>
        <taxon>Cinchonoideae</taxon>
        <taxon>Cinchoneae</taxon>
        <taxon>Cinchona</taxon>
    </lineage>
</organism>
<evidence type="ECO:0000313" key="2">
    <source>
        <dbReference type="Proteomes" id="UP001630127"/>
    </source>
</evidence>